<evidence type="ECO:0000256" key="1">
    <source>
        <dbReference type="SAM" id="Phobius"/>
    </source>
</evidence>
<dbReference type="EMBL" id="CAWUHC010000173">
    <property type="protein sequence ID" value="CAK7237032.1"/>
    <property type="molecule type" value="Genomic_DNA"/>
</dbReference>
<feature type="transmembrane region" description="Helical" evidence="1">
    <location>
        <begin position="15"/>
        <end position="36"/>
    </location>
</feature>
<keyword evidence="1" id="KW-1133">Transmembrane helix</keyword>
<dbReference type="Proteomes" id="UP001642406">
    <property type="component" value="Unassembled WGS sequence"/>
</dbReference>
<comment type="caution">
    <text evidence="2">The sequence shown here is derived from an EMBL/GenBank/DDBJ whole genome shotgun (WGS) entry which is preliminary data.</text>
</comment>
<organism evidence="2 3">
    <name type="scientific">Sporothrix bragantina</name>
    <dbReference type="NCBI Taxonomy" id="671064"/>
    <lineage>
        <taxon>Eukaryota</taxon>
        <taxon>Fungi</taxon>
        <taxon>Dikarya</taxon>
        <taxon>Ascomycota</taxon>
        <taxon>Pezizomycotina</taxon>
        <taxon>Sordariomycetes</taxon>
        <taxon>Sordariomycetidae</taxon>
        <taxon>Ophiostomatales</taxon>
        <taxon>Ophiostomataceae</taxon>
        <taxon>Sporothrix</taxon>
    </lineage>
</organism>
<name>A0ABP0CZP3_9PEZI</name>
<protein>
    <submittedName>
        <fullName evidence="2">Transcription initiation factor IIB</fullName>
    </submittedName>
</protein>
<sequence>MPAPSTAKTMAYKTWIVPTTVVGVVLVAAVFSTLLLRRFKKTRSFQRARERDPRLSWNRFVRRWKMSSVQRLEEDELERRMLLQKSVAGKIPTD</sequence>
<keyword evidence="1" id="KW-0812">Transmembrane</keyword>
<accession>A0ABP0CZP3</accession>
<keyword evidence="3" id="KW-1185">Reference proteome</keyword>
<evidence type="ECO:0000313" key="2">
    <source>
        <dbReference type="EMBL" id="CAK7237032.1"/>
    </source>
</evidence>
<evidence type="ECO:0000313" key="3">
    <source>
        <dbReference type="Proteomes" id="UP001642406"/>
    </source>
</evidence>
<proteinExistence type="predicted"/>
<reference evidence="2 3" key="1">
    <citation type="submission" date="2024-01" db="EMBL/GenBank/DDBJ databases">
        <authorList>
            <person name="Allen C."/>
            <person name="Tagirdzhanova G."/>
        </authorList>
    </citation>
    <scope>NUCLEOTIDE SEQUENCE [LARGE SCALE GENOMIC DNA]</scope>
</reference>
<gene>
    <name evidence="2" type="primary">SUA7_2</name>
    <name evidence="2" type="ORF">SBRCBS47491_009839</name>
</gene>
<keyword evidence="1" id="KW-0472">Membrane</keyword>